<feature type="compositionally biased region" description="Basic and acidic residues" evidence="1">
    <location>
        <begin position="83"/>
        <end position="96"/>
    </location>
</feature>
<feature type="region of interest" description="Disordered" evidence="1">
    <location>
        <begin position="83"/>
        <end position="154"/>
    </location>
</feature>
<dbReference type="Proteomes" id="UP000314294">
    <property type="component" value="Unassembled WGS sequence"/>
</dbReference>
<accession>A0A4Z2J4Q2</accession>
<dbReference type="EMBL" id="SRLO01000022">
    <property type="protein sequence ID" value="TNN85160.1"/>
    <property type="molecule type" value="Genomic_DNA"/>
</dbReference>
<dbReference type="AlphaFoldDB" id="A0A4Z2J4Q2"/>
<reference evidence="2 3" key="1">
    <citation type="submission" date="2019-03" db="EMBL/GenBank/DDBJ databases">
        <title>First draft genome of Liparis tanakae, snailfish: a comprehensive survey of snailfish specific genes.</title>
        <authorList>
            <person name="Kim W."/>
            <person name="Song I."/>
            <person name="Jeong J.-H."/>
            <person name="Kim D."/>
            <person name="Kim S."/>
            <person name="Ryu S."/>
            <person name="Song J.Y."/>
            <person name="Lee S.K."/>
        </authorList>
    </citation>
    <scope>NUCLEOTIDE SEQUENCE [LARGE SCALE GENOMIC DNA]</scope>
    <source>
        <tissue evidence="2">Muscle</tissue>
    </source>
</reference>
<name>A0A4Z2J4Q2_9TELE</name>
<comment type="caution">
    <text evidence="2">The sequence shown here is derived from an EMBL/GenBank/DDBJ whole genome shotgun (WGS) entry which is preliminary data.</text>
</comment>
<evidence type="ECO:0000313" key="2">
    <source>
        <dbReference type="EMBL" id="TNN85160.1"/>
    </source>
</evidence>
<evidence type="ECO:0000256" key="1">
    <source>
        <dbReference type="SAM" id="MobiDB-lite"/>
    </source>
</evidence>
<feature type="compositionally biased region" description="Basic residues" evidence="1">
    <location>
        <begin position="107"/>
        <end position="116"/>
    </location>
</feature>
<proteinExistence type="predicted"/>
<organism evidence="2 3">
    <name type="scientific">Liparis tanakae</name>
    <name type="common">Tanaka's snailfish</name>
    <dbReference type="NCBI Taxonomy" id="230148"/>
    <lineage>
        <taxon>Eukaryota</taxon>
        <taxon>Metazoa</taxon>
        <taxon>Chordata</taxon>
        <taxon>Craniata</taxon>
        <taxon>Vertebrata</taxon>
        <taxon>Euteleostomi</taxon>
        <taxon>Actinopterygii</taxon>
        <taxon>Neopterygii</taxon>
        <taxon>Teleostei</taxon>
        <taxon>Neoteleostei</taxon>
        <taxon>Acanthomorphata</taxon>
        <taxon>Eupercaria</taxon>
        <taxon>Perciformes</taxon>
        <taxon>Cottioidei</taxon>
        <taxon>Cottales</taxon>
        <taxon>Liparidae</taxon>
        <taxon>Liparis</taxon>
    </lineage>
</organism>
<evidence type="ECO:0000313" key="3">
    <source>
        <dbReference type="Proteomes" id="UP000314294"/>
    </source>
</evidence>
<feature type="compositionally biased region" description="Polar residues" evidence="1">
    <location>
        <begin position="144"/>
        <end position="154"/>
    </location>
</feature>
<sequence>MEPLRPMILTVSFSFASFSATMPLMIMATEYIQAKVMYKGRELARNRRNLTRPQGTVLNADNSQHFLEPEFLLQHKVFDVHAHSVHEGQHQEHGEDASNTLDEAGCKRKQSKRIGKTRPSEQKPGLSPSHHGSRERAAIATADISVSNTGDSAT</sequence>
<keyword evidence="3" id="KW-1185">Reference proteome</keyword>
<gene>
    <name evidence="2" type="ORF">EYF80_004510</name>
</gene>
<protein>
    <submittedName>
        <fullName evidence="2">Uncharacterized protein</fullName>
    </submittedName>
</protein>